<dbReference type="OMA" id="QFEGWED"/>
<dbReference type="KEGG" id="csv:101207176"/>
<dbReference type="AlphaFoldDB" id="A0A0A0KBL0"/>
<keyword evidence="2" id="KW-0677">Repeat</keyword>
<evidence type="ECO:0000256" key="2">
    <source>
        <dbReference type="ARBA" id="ARBA00022737"/>
    </source>
</evidence>
<evidence type="ECO:0000259" key="3">
    <source>
        <dbReference type="PROSITE" id="PS50053"/>
    </source>
</evidence>
<dbReference type="SUPFAM" id="SSF52058">
    <property type="entry name" value="L domain-like"/>
    <property type="match status" value="1"/>
</dbReference>
<dbReference type="SUPFAM" id="SSF54236">
    <property type="entry name" value="Ubiquitin-like"/>
    <property type="match status" value="1"/>
</dbReference>
<protein>
    <recommendedName>
        <fullName evidence="3">Ubiquitin-like domain-containing protein</fullName>
    </recommendedName>
</protein>
<dbReference type="InterPro" id="IPR025875">
    <property type="entry name" value="Leu-rich_rpt_4"/>
</dbReference>
<keyword evidence="1" id="KW-0433">Leucine-rich repeat</keyword>
<dbReference type="OrthoDB" id="2187496at2759"/>
<dbReference type="Gene3D" id="3.10.20.90">
    <property type="entry name" value="Phosphatidylinositol 3-kinase Catalytic Subunit, Chain A, domain 1"/>
    <property type="match status" value="1"/>
</dbReference>
<proteinExistence type="predicted"/>
<evidence type="ECO:0000313" key="4">
    <source>
        <dbReference type="EMBL" id="KGN47055.1"/>
    </source>
</evidence>
<dbReference type="PANTHER" id="PTHR48051:SF1">
    <property type="entry name" value="RAS SUPPRESSOR PROTEIN 1"/>
    <property type="match status" value="1"/>
</dbReference>
<dbReference type="PANTHER" id="PTHR48051">
    <property type="match status" value="1"/>
</dbReference>
<dbReference type="InterPro" id="IPR000626">
    <property type="entry name" value="Ubiquitin-like_dom"/>
</dbReference>
<dbReference type="STRING" id="3659.A0A0A0KBL0"/>
<dbReference type="Pfam" id="PF12799">
    <property type="entry name" value="LRR_4"/>
    <property type="match status" value="1"/>
</dbReference>
<dbReference type="Pfam" id="PF00240">
    <property type="entry name" value="ubiquitin"/>
    <property type="match status" value="1"/>
</dbReference>
<keyword evidence="5" id="KW-1185">Reference proteome</keyword>
<organism evidence="4 5">
    <name type="scientific">Cucumis sativus</name>
    <name type="common">Cucumber</name>
    <dbReference type="NCBI Taxonomy" id="3659"/>
    <lineage>
        <taxon>Eukaryota</taxon>
        <taxon>Viridiplantae</taxon>
        <taxon>Streptophyta</taxon>
        <taxon>Embryophyta</taxon>
        <taxon>Tracheophyta</taxon>
        <taxon>Spermatophyta</taxon>
        <taxon>Magnoliopsida</taxon>
        <taxon>eudicotyledons</taxon>
        <taxon>Gunneridae</taxon>
        <taxon>Pentapetalae</taxon>
        <taxon>rosids</taxon>
        <taxon>fabids</taxon>
        <taxon>Cucurbitales</taxon>
        <taxon>Cucurbitaceae</taxon>
        <taxon>Benincaseae</taxon>
        <taxon>Cucumis</taxon>
    </lineage>
</organism>
<dbReference type="Gene3D" id="3.80.10.10">
    <property type="entry name" value="Ribonuclease Inhibitor"/>
    <property type="match status" value="1"/>
</dbReference>
<dbReference type="InterPro" id="IPR050216">
    <property type="entry name" value="LRR_domain-containing"/>
</dbReference>
<dbReference type="GO" id="GO:0035556">
    <property type="term" value="P:intracellular signal transduction"/>
    <property type="evidence" value="ECO:0000318"/>
    <property type="project" value="GO_Central"/>
</dbReference>
<feature type="domain" description="Ubiquitin-like" evidence="3">
    <location>
        <begin position="17"/>
        <end position="88"/>
    </location>
</feature>
<dbReference type="SMART" id="SM00364">
    <property type="entry name" value="LRR_BAC"/>
    <property type="match status" value="5"/>
</dbReference>
<reference evidence="4 5" key="3">
    <citation type="journal article" date="2010" name="BMC Genomics">
        <title>Transcriptome sequencing and comparative analysis of cucumber flowers with different sex types.</title>
        <authorList>
            <person name="Guo S."/>
            <person name="Zheng Y."/>
            <person name="Joung J.G."/>
            <person name="Liu S."/>
            <person name="Zhang Z."/>
            <person name="Crasta O.R."/>
            <person name="Sobral B.W."/>
            <person name="Xu Y."/>
            <person name="Huang S."/>
            <person name="Fei Z."/>
        </authorList>
    </citation>
    <scope>NUCLEOTIDE SEQUENCE [LARGE SCALE GENOMIC DNA]</scope>
    <source>
        <strain evidence="5">cv. 9930</strain>
    </source>
</reference>
<dbReference type="PROSITE" id="PS50053">
    <property type="entry name" value="UBIQUITIN_2"/>
    <property type="match status" value="1"/>
</dbReference>
<dbReference type="Pfam" id="PF13855">
    <property type="entry name" value="LRR_8"/>
    <property type="match status" value="1"/>
</dbReference>
<dbReference type="SMART" id="SM00369">
    <property type="entry name" value="LRR_TYP"/>
    <property type="match status" value="6"/>
</dbReference>
<dbReference type="PROSITE" id="PS51450">
    <property type="entry name" value="LRR"/>
    <property type="match status" value="3"/>
</dbReference>
<sequence length="378" mass="41978">MEVGATATTSEPNRKSISINVKFTGKSIPITLPPDSTVKDLKSLLQPLTNVLPRGQKLIFKGKVLADEMTLAASEVANGAKMMLMASQGLHQGDGPILREARTRPRERSVQNASKLVDEKQRVPVDKSRFERWKATGVIALSDCNLKVIPNEVWSCETSARVLDLSNNSINRVPSQVGSLSKLQKLLLNVNEISDESISWNGFPFLKHLTVLSLSHNLLTTLPSALGSLTSLKQLHVNNNKLMSLPDEIKFLTRLEVLKVGHNRISVVPSTIGECSSLTEVDLSSNLLSELPETLGCLLNLKALHLNHNGLTSLPSTLFKMCIQLSTLDLHNTEITIDLLRQYEGWKAFDERRRLKHQKQLDFRVMNQADFDEGADKH</sequence>
<gene>
    <name evidence="4" type="ORF">Csa_6G181600</name>
</gene>
<dbReference type="Gramene" id="KGN47055">
    <property type="protein sequence ID" value="KGN47055"/>
    <property type="gene ID" value="Csa_6G181600"/>
</dbReference>
<dbReference type="InterPro" id="IPR001611">
    <property type="entry name" value="Leu-rich_rpt"/>
</dbReference>
<evidence type="ECO:0000313" key="5">
    <source>
        <dbReference type="Proteomes" id="UP000029981"/>
    </source>
</evidence>
<reference evidence="4 5" key="1">
    <citation type="journal article" date="2009" name="Nat. Genet.">
        <title>The genome of the cucumber, Cucumis sativus L.</title>
        <authorList>
            <person name="Huang S."/>
            <person name="Li R."/>
            <person name="Zhang Z."/>
            <person name="Li L."/>
            <person name="Gu X."/>
            <person name="Fan W."/>
            <person name="Lucas W.J."/>
            <person name="Wang X."/>
            <person name="Xie B."/>
            <person name="Ni P."/>
            <person name="Ren Y."/>
            <person name="Zhu H."/>
            <person name="Li J."/>
            <person name="Lin K."/>
            <person name="Jin W."/>
            <person name="Fei Z."/>
            <person name="Li G."/>
            <person name="Staub J."/>
            <person name="Kilian A."/>
            <person name="van der Vossen E.A."/>
            <person name="Wu Y."/>
            <person name="Guo J."/>
            <person name="He J."/>
            <person name="Jia Z."/>
            <person name="Ren Y."/>
            <person name="Tian G."/>
            <person name="Lu Y."/>
            <person name="Ruan J."/>
            <person name="Qian W."/>
            <person name="Wang M."/>
            <person name="Huang Q."/>
            <person name="Li B."/>
            <person name="Xuan Z."/>
            <person name="Cao J."/>
            <person name="Asan"/>
            <person name="Wu Z."/>
            <person name="Zhang J."/>
            <person name="Cai Q."/>
            <person name="Bai Y."/>
            <person name="Zhao B."/>
            <person name="Han Y."/>
            <person name="Li Y."/>
            <person name="Li X."/>
            <person name="Wang S."/>
            <person name="Shi Q."/>
            <person name="Liu S."/>
            <person name="Cho W.K."/>
            <person name="Kim J.Y."/>
            <person name="Xu Y."/>
            <person name="Heller-Uszynska K."/>
            <person name="Miao H."/>
            <person name="Cheng Z."/>
            <person name="Zhang S."/>
            <person name="Wu J."/>
            <person name="Yang Y."/>
            <person name="Kang H."/>
            <person name="Li M."/>
            <person name="Liang H."/>
            <person name="Ren X."/>
            <person name="Shi Z."/>
            <person name="Wen M."/>
            <person name="Jian M."/>
            <person name="Yang H."/>
            <person name="Zhang G."/>
            <person name="Yang Z."/>
            <person name="Chen R."/>
            <person name="Liu S."/>
            <person name="Li J."/>
            <person name="Ma L."/>
            <person name="Liu H."/>
            <person name="Zhou Y."/>
            <person name="Zhao J."/>
            <person name="Fang X."/>
            <person name="Li G."/>
            <person name="Fang L."/>
            <person name="Li Y."/>
            <person name="Liu D."/>
            <person name="Zheng H."/>
            <person name="Zhang Y."/>
            <person name="Qin N."/>
            <person name="Li Z."/>
            <person name="Yang G."/>
            <person name="Yang S."/>
            <person name="Bolund L."/>
            <person name="Kristiansen K."/>
            <person name="Zheng H."/>
            <person name="Li S."/>
            <person name="Zhang X."/>
            <person name="Yang H."/>
            <person name="Wang J."/>
            <person name="Sun R."/>
            <person name="Zhang B."/>
            <person name="Jiang S."/>
            <person name="Wang J."/>
            <person name="Du Y."/>
            <person name="Li S."/>
        </authorList>
    </citation>
    <scope>NUCLEOTIDE SEQUENCE [LARGE SCALE GENOMIC DNA]</scope>
    <source>
        <strain evidence="5">cv. 9930</strain>
    </source>
</reference>
<accession>A0A0A0KBL0</accession>
<dbReference type="Proteomes" id="UP000029981">
    <property type="component" value="Chromosome 6"/>
</dbReference>
<name>A0A0A0KBL0_CUCSA</name>
<dbReference type="InterPro" id="IPR032675">
    <property type="entry name" value="LRR_dom_sf"/>
</dbReference>
<dbReference type="InterPro" id="IPR029071">
    <property type="entry name" value="Ubiquitin-like_domsf"/>
</dbReference>
<evidence type="ECO:0000256" key="1">
    <source>
        <dbReference type="ARBA" id="ARBA00022614"/>
    </source>
</evidence>
<dbReference type="EMBL" id="CM002927">
    <property type="protein sequence ID" value="KGN47055.1"/>
    <property type="molecule type" value="Genomic_DNA"/>
</dbReference>
<reference evidence="4 5" key="4">
    <citation type="journal article" date="2011" name="BMC Genomics">
        <title>RNA-Seq improves annotation of protein-coding genes in the cucumber genome.</title>
        <authorList>
            <person name="Li Z."/>
            <person name="Zhang Z."/>
            <person name="Yan P."/>
            <person name="Huang S."/>
            <person name="Fei Z."/>
            <person name="Lin K."/>
        </authorList>
    </citation>
    <scope>NUCLEOTIDE SEQUENCE [LARGE SCALE GENOMIC DNA]</scope>
    <source>
        <strain evidence="5">cv. 9930</strain>
    </source>
</reference>
<dbReference type="InterPro" id="IPR003591">
    <property type="entry name" value="Leu-rich_rpt_typical-subtyp"/>
</dbReference>
<dbReference type="SMART" id="SM00213">
    <property type="entry name" value="UBQ"/>
    <property type="match status" value="1"/>
</dbReference>
<dbReference type="eggNOG" id="KOG0619">
    <property type="taxonomic scope" value="Eukaryota"/>
</dbReference>
<reference evidence="4 5" key="2">
    <citation type="journal article" date="2009" name="PLoS ONE">
        <title>An integrated genetic and cytogenetic map of the cucumber genome.</title>
        <authorList>
            <person name="Ren Y."/>
            <person name="Zhang Z."/>
            <person name="Liu J."/>
            <person name="Staub J.E."/>
            <person name="Han Y."/>
            <person name="Cheng Z."/>
            <person name="Li X."/>
            <person name="Lu J."/>
            <person name="Miao H."/>
            <person name="Kang H."/>
            <person name="Xie B."/>
            <person name="Gu X."/>
            <person name="Wang X."/>
            <person name="Du Y."/>
            <person name="Jin W."/>
            <person name="Huang S."/>
        </authorList>
    </citation>
    <scope>NUCLEOTIDE SEQUENCE [LARGE SCALE GENOMIC DNA]</scope>
    <source>
        <strain evidence="5">cv. 9930</strain>
    </source>
</reference>